<keyword evidence="2" id="KW-1185">Reference proteome</keyword>
<accession>A0ACC0ZFY0</accession>
<comment type="caution">
    <text evidence="1">The sequence shown here is derived from an EMBL/GenBank/DDBJ whole genome shotgun (WGS) entry which is preliminary data.</text>
</comment>
<evidence type="ECO:0000313" key="1">
    <source>
        <dbReference type="EMBL" id="KAJ0051713.1"/>
    </source>
</evidence>
<dbReference type="Proteomes" id="UP001163603">
    <property type="component" value="Chromosome 1"/>
</dbReference>
<proteinExistence type="predicted"/>
<reference evidence="2" key="1">
    <citation type="journal article" date="2023" name="G3 (Bethesda)">
        <title>Genome assembly and association tests identify interacting loci associated with vigor, precocity, and sex in interspecific pistachio rootstocks.</title>
        <authorList>
            <person name="Palmer W."/>
            <person name="Jacygrad E."/>
            <person name="Sagayaradj S."/>
            <person name="Cavanaugh K."/>
            <person name="Han R."/>
            <person name="Bertier L."/>
            <person name="Beede B."/>
            <person name="Kafkas S."/>
            <person name="Golino D."/>
            <person name="Preece J."/>
            <person name="Michelmore R."/>
        </authorList>
    </citation>
    <scope>NUCLEOTIDE SEQUENCE [LARGE SCALE GENOMIC DNA]</scope>
</reference>
<dbReference type="EMBL" id="CM047736">
    <property type="protein sequence ID" value="KAJ0051713.1"/>
    <property type="molecule type" value="Genomic_DNA"/>
</dbReference>
<sequence length="507" mass="55037">MMNSLQNTSKLGSNSTQSLSFDDVANYFSLPLSDAATHLGVCVSVLKKICRENGLDRWPYRKFLCGKSIEEIKKYAAREKYKQIAELSKLARQSAMQPQNNNMSKLHGVSSPTNLPQQQGSKNTVVGQPQVLLNASLTKGTMAPDEFKYGFPSDGLSTATYKWWGSSSSDVNGSTNVEEAETDEVDKNQSEEKADGSATSIVGSKISENVKKVTDIDPQGSGLLTAIRKRSVEEGKEALKLGLQKYCVKKLGRKERLLLLRVFGSALPKEWRDSASTSSYIFIFRPSPEALSGDLGEGRVTMRKIVAKPKSVSPGSPWRLWDTAGLSADPETFAKNRELEVIHARWAMLGALGCVFPELLARNGVKFGEAVWFKAGAQIFSEGGLDYLGNPSLIHAQSILAIWATQVVLMGAVEGYRVAGGPLGEVTDPVYPGGSFDPLGLADDPEAFAELKVKEIKNGRLAMFSMFGFLIQAIVTGKGPLENLADHLADPVNNNAWAYATNFVPGN</sequence>
<gene>
    <name evidence="1" type="ORF">Pint_01408</name>
</gene>
<organism evidence="1 2">
    <name type="scientific">Pistacia integerrima</name>
    <dbReference type="NCBI Taxonomy" id="434235"/>
    <lineage>
        <taxon>Eukaryota</taxon>
        <taxon>Viridiplantae</taxon>
        <taxon>Streptophyta</taxon>
        <taxon>Embryophyta</taxon>
        <taxon>Tracheophyta</taxon>
        <taxon>Spermatophyta</taxon>
        <taxon>Magnoliopsida</taxon>
        <taxon>eudicotyledons</taxon>
        <taxon>Gunneridae</taxon>
        <taxon>Pentapetalae</taxon>
        <taxon>rosids</taxon>
        <taxon>malvids</taxon>
        <taxon>Sapindales</taxon>
        <taxon>Anacardiaceae</taxon>
        <taxon>Pistacia</taxon>
    </lineage>
</organism>
<protein>
    <submittedName>
        <fullName evidence="1">Uncharacterized protein</fullName>
    </submittedName>
</protein>
<name>A0ACC0ZFY0_9ROSI</name>
<evidence type="ECO:0000313" key="2">
    <source>
        <dbReference type="Proteomes" id="UP001163603"/>
    </source>
</evidence>